<evidence type="ECO:0000256" key="2">
    <source>
        <dbReference type="ARBA" id="ARBA00023130"/>
    </source>
</evidence>
<evidence type="ECO:0000313" key="6">
    <source>
        <dbReference type="Proteomes" id="UP000694521"/>
    </source>
</evidence>
<protein>
    <recommendedName>
        <fullName evidence="4">Ig-like domain-containing protein</fullName>
    </recommendedName>
</protein>
<evidence type="ECO:0000313" key="5">
    <source>
        <dbReference type="Ensembl" id="ENSACDP00005015382.1"/>
    </source>
</evidence>
<dbReference type="GO" id="GO:0002250">
    <property type="term" value="P:adaptive immune response"/>
    <property type="evidence" value="ECO:0007669"/>
    <property type="project" value="UniProtKB-KW"/>
</dbReference>
<evidence type="ECO:0000259" key="4">
    <source>
        <dbReference type="PROSITE" id="PS50835"/>
    </source>
</evidence>
<dbReference type="InterPro" id="IPR003599">
    <property type="entry name" value="Ig_sub"/>
</dbReference>
<feature type="domain" description="Ig-like" evidence="4">
    <location>
        <begin position="63"/>
        <end position="149"/>
    </location>
</feature>
<keyword evidence="2" id="KW-1064">Adaptive immunity</keyword>
<dbReference type="InterPro" id="IPR007110">
    <property type="entry name" value="Ig-like_dom"/>
</dbReference>
<dbReference type="Ensembl" id="ENSACDT00005018508.1">
    <property type="protein sequence ID" value="ENSACDP00005015382.1"/>
    <property type="gene ID" value="ENSACDG00005011256.1"/>
</dbReference>
<dbReference type="SMART" id="SM00409">
    <property type="entry name" value="IG"/>
    <property type="match status" value="1"/>
</dbReference>
<keyword evidence="6" id="KW-1185">Reference proteome</keyword>
<dbReference type="FunFam" id="2.60.40.10:FF:002198">
    <property type="entry name" value="Immunoglobulin heavy variable 5-2"/>
    <property type="match status" value="1"/>
</dbReference>
<accession>A0A8B9E2V4</accession>
<dbReference type="Pfam" id="PF07686">
    <property type="entry name" value="V-set"/>
    <property type="match status" value="1"/>
</dbReference>
<name>A0A8B9E2V4_ANSCY</name>
<organism evidence="5 6">
    <name type="scientific">Anser cygnoides</name>
    <name type="common">Swan goose</name>
    <dbReference type="NCBI Taxonomy" id="8845"/>
    <lineage>
        <taxon>Eukaryota</taxon>
        <taxon>Metazoa</taxon>
        <taxon>Chordata</taxon>
        <taxon>Craniata</taxon>
        <taxon>Vertebrata</taxon>
        <taxon>Euteleostomi</taxon>
        <taxon>Archelosauria</taxon>
        <taxon>Archosauria</taxon>
        <taxon>Dinosauria</taxon>
        <taxon>Saurischia</taxon>
        <taxon>Theropoda</taxon>
        <taxon>Coelurosauria</taxon>
        <taxon>Aves</taxon>
        <taxon>Neognathae</taxon>
        <taxon>Galloanserae</taxon>
        <taxon>Anseriformes</taxon>
        <taxon>Anatidae</taxon>
        <taxon>Anserinae</taxon>
        <taxon>Anser</taxon>
    </lineage>
</organism>
<dbReference type="SUPFAM" id="SSF48726">
    <property type="entry name" value="Immunoglobulin"/>
    <property type="match status" value="1"/>
</dbReference>
<dbReference type="Proteomes" id="UP000694521">
    <property type="component" value="Unplaced"/>
</dbReference>
<dbReference type="GO" id="GO:0019814">
    <property type="term" value="C:immunoglobulin complex"/>
    <property type="evidence" value="ECO:0007669"/>
    <property type="project" value="UniProtKB-KW"/>
</dbReference>
<dbReference type="SMART" id="SM00406">
    <property type="entry name" value="IGv"/>
    <property type="match status" value="1"/>
</dbReference>
<evidence type="ECO:0000256" key="1">
    <source>
        <dbReference type="ARBA" id="ARBA00022859"/>
    </source>
</evidence>
<proteinExistence type="predicted"/>
<dbReference type="Gene3D" id="2.60.40.10">
    <property type="entry name" value="Immunoglobulins"/>
    <property type="match status" value="1"/>
</dbReference>
<dbReference type="InterPro" id="IPR050199">
    <property type="entry name" value="IgHV"/>
</dbReference>
<reference evidence="5" key="1">
    <citation type="submission" date="2025-08" db="UniProtKB">
        <authorList>
            <consortium name="Ensembl"/>
        </authorList>
    </citation>
    <scope>IDENTIFICATION</scope>
</reference>
<keyword evidence="1" id="KW-0391">Immunity</keyword>
<dbReference type="PROSITE" id="PS50835">
    <property type="entry name" value="IG_LIKE"/>
    <property type="match status" value="1"/>
</dbReference>
<evidence type="ECO:0000256" key="3">
    <source>
        <dbReference type="ARBA" id="ARBA00043265"/>
    </source>
</evidence>
<sequence length="223" mass="23367">MAEGKAPTQLTPATSTSSTINIFSSATTSVSTFRAVVGGGVFGLEAVHLQGERTLDESGGGLVKPGGSLTLVCKGSRYTFSSYHMYWVRQAPGKGLEWVTTISSPTGSNTAYAPAVQGRFTISRNNGQSTLTLQMNSLKAEDTATYYCTKEAGSYSGGGDGIARAALPGAAGAGRAGDLGSGAGHDDGVGDVNTVSHQHHEHYHHTNHYQLLSRSSRWRCLRP</sequence>
<dbReference type="PANTHER" id="PTHR23266">
    <property type="entry name" value="IMMUNOGLOBULIN HEAVY CHAIN"/>
    <property type="match status" value="1"/>
</dbReference>
<keyword evidence="3" id="KW-1280">Immunoglobulin</keyword>
<reference evidence="5" key="2">
    <citation type="submission" date="2025-09" db="UniProtKB">
        <authorList>
            <consortium name="Ensembl"/>
        </authorList>
    </citation>
    <scope>IDENTIFICATION</scope>
</reference>
<dbReference type="AlphaFoldDB" id="A0A8B9E2V4"/>
<dbReference type="GO" id="GO:0005576">
    <property type="term" value="C:extracellular region"/>
    <property type="evidence" value="ECO:0007669"/>
    <property type="project" value="UniProtKB-ARBA"/>
</dbReference>
<dbReference type="InterPro" id="IPR013106">
    <property type="entry name" value="Ig_V-set"/>
</dbReference>
<dbReference type="InterPro" id="IPR036179">
    <property type="entry name" value="Ig-like_dom_sf"/>
</dbReference>
<dbReference type="InterPro" id="IPR013783">
    <property type="entry name" value="Ig-like_fold"/>
</dbReference>